<dbReference type="Gene3D" id="1.10.1740.10">
    <property type="match status" value="1"/>
</dbReference>
<dbReference type="InterPro" id="IPR052704">
    <property type="entry name" value="ECF_Sigma-70_Domain"/>
</dbReference>
<name>A0A0S3KB00_9ENTE</name>
<dbReference type="InterPro" id="IPR013249">
    <property type="entry name" value="RNA_pol_sigma70_r4_t2"/>
</dbReference>
<feature type="domain" description="RNA polymerase sigma-70 region 2" evidence="1">
    <location>
        <begin position="8"/>
        <end position="71"/>
    </location>
</feature>
<sequence length="286" mass="32972">MDEAILIFNNFKSLLYSIAYRICHSKEEAEDILQEVQLKWLDQNIDSIENPKAFLSKLVVNRSINYLNSAQAQRVDYYGPWIPQPEIERTEDPLVGKEKITYALLVVLEQLTPQERVVFLMKEVFDYSHKELSELLEITPENSRKLLSRAKKAIQATDISVEPSSNLENQKFIDLFNRSIEKGDLTPLLDFLTADAKMSIDGGKKRRAPLRTLIKPTRIFAFLKGVLPHGFFGDERFVTEINEQPCLLIKEKQQLISILFLGLNPEKTKVQHIFIINNPDKLKNIS</sequence>
<dbReference type="InterPro" id="IPR013325">
    <property type="entry name" value="RNA_pol_sigma_r2"/>
</dbReference>
<evidence type="ECO:0000313" key="4">
    <source>
        <dbReference type="EMBL" id="OJG87739.1"/>
    </source>
</evidence>
<dbReference type="NCBIfam" id="TIGR02937">
    <property type="entry name" value="sigma70-ECF"/>
    <property type="match status" value="1"/>
</dbReference>
<dbReference type="EMBL" id="JXLC01000027">
    <property type="protein sequence ID" value="OJG87739.1"/>
    <property type="molecule type" value="Genomic_DNA"/>
</dbReference>
<dbReference type="GO" id="GO:0016987">
    <property type="term" value="F:sigma factor activity"/>
    <property type="evidence" value="ECO:0007669"/>
    <property type="project" value="InterPro"/>
</dbReference>
<dbReference type="Pfam" id="PF04542">
    <property type="entry name" value="Sigma70_r2"/>
    <property type="match status" value="1"/>
</dbReference>
<dbReference type="GO" id="GO:0003677">
    <property type="term" value="F:DNA binding"/>
    <property type="evidence" value="ECO:0007669"/>
    <property type="project" value="InterPro"/>
</dbReference>
<gene>
    <name evidence="3" type="ORF">ATZ33_08810</name>
    <name evidence="4" type="ORF">RV15_GL001872</name>
</gene>
<reference evidence="4 6" key="1">
    <citation type="submission" date="2014-12" db="EMBL/GenBank/DDBJ databases">
        <title>Draft genome sequences of 29 type strains of Enterococci.</title>
        <authorList>
            <person name="Zhong Z."/>
            <person name="Sun Z."/>
            <person name="Liu W."/>
            <person name="Zhang W."/>
            <person name="Zhang H."/>
        </authorList>
    </citation>
    <scope>NUCLEOTIDE SEQUENCE [LARGE SCALE GENOMIC DNA]</scope>
    <source>
        <strain evidence="4 6">DSM 22801</strain>
    </source>
</reference>
<accession>A0A0S3KB00</accession>
<dbReference type="KEGG" id="ess:ATZ33_08810"/>
<dbReference type="EMBL" id="CP013614">
    <property type="protein sequence ID" value="ALS01463.1"/>
    <property type="molecule type" value="Genomic_DNA"/>
</dbReference>
<dbReference type="CDD" id="cd06171">
    <property type="entry name" value="Sigma70_r4"/>
    <property type="match status" value="1"/>
</dbReference>
<proteinExistence type="predicted"/>
<dbReference type="SUPFAM" id="SSF88946">
    <property type="entry name" value="Sigma2 domain of RNA polymerase sigma factors"/>
    <property type="match status" value="1"/>
</dbReference>
<dbReference type="Gene3D" id="1.10.10.10">
    <property type="entry name" value="Winged helix-like DNA-binding domain superfamily/Winged helix DNA-binding domain"/>
    <property type="match status" value="1"/>
</dbReference>
<evidence type="ECO:0000313" key="5">
    <source>
        <dbReference type="Proteomes" id="UP000065511"/>
    </source>
</evidence>
<reference evidence="3 5" key="2">
    <citation type="submission" date="2015-12" db="EMBL/GenBank/DDBJ databases">
        <authorList>
            <person name="Lauer A."/>
            <person name="Humrighouse B."/>
            <person name="Loparev V."/>
            <person name="Shewmaker P.L."/>
            <person name="Whitney A.M."/>
            <person name="McLaughlin R.W."/>
        </authorList>
    </citation>
    <scope>NUCLEOTIDE SEQUENCE [LARGE SCALE GENOMIC DNA]</scope>
    <source>
        <strain evidence="3 5">LMG 23085</strain>
    </source>
</reference>
<dbReference type="PANTHER" id="PTHR30173">
    <property type="entry name" value="SIGMA 19 FACTOR"/>
    <property type="match status" value="1"/>
</dbReference>
<dbReference type="SUPFAM" id="SSF88659">
    <property type="entry name" value="Sigma3 and sigma4 domains of RNA polymerase sigma factors"/>
    <property type="match status" value="1"/>
</dbReference>
<organism evidence="4 6">
    <name type="scientific">Enterococcus silesiacus</name>
    <dbReference type="NCBI Taxonomy" id="332949"/>
    <lineage>
        <taxon>Bacteria</taxon>
        <taxon>Bacillati</taxon>
        <taxon>Bacillota</taxon>
        <taxon>Bacilli</taxon>
        <taxon>Lactobacillales</taxon>
        <taxon>Enterococcaceae</taxon>
        <taxon>Enterococcus</taxon>
    </lineage>
</organism>
<dbReference type="PANTHER" id="PTHR30173:SF36">
    <property type="entry name" value="ECF RNA POLYMERASE SIGMA FACTOR SIGJ"/>
    <property type="match status" value="1"/>
</dbReference>
<dbReference type="Pfam" id="PF08281">
    <property type="entry name" value="Sigma70_r4_2"/>
    <property type="match status" value="1"/>
</dbReference>
<dbReference type="InterPro" id="IPR014284">
    <property type="entry name" value="RNA_pol_sigma-70_dom"/>
</dbReference>
<protein>
    <submittedName>
        <fullName evidence="3">RNA polymerase subunit sigma-70</fullName>
    </submittedName>
    <submittedName>
        <fullName evidence="4">Sigma-70 family RNA polymerase sigma factor</fullName>
    </submittedName>
</protein>
<dbReference type="GO" id="GO:0006352">
    <property type="term" value="P:DNA-templated transcription initiation"/>
    <property type="evidence" value="ECO:0007669"/>
    <property type="project" value="InterPro"/>
</dbReference>
<dbReference type="RefSeq" id="WP_071878860.1">
    <property type="nucleotide sequence ID" value="NZ_JXLC01000027.1"/>
</dbReference>
<dbReference type="OrthoDB" id="3211555at2"/>
<evidence type="ECO:0000259" key="1">
    <source>
        <dbReference type="Pfam" id="PF04542"/>
    </source>
</evidence>
<dbReference type="InterPro" id="IPR007627">
    <property type="entry name" value="RNA_pol_sigma70_r2"/>
</dbReference>
<evidence type="ECO:0000313" key="3">
    <source>
        <dbReference type="EMBL" id="ALS01463.1"/>
    </source>
</evidence>
<feature type="domain" description="RNA polymerase sigma factor 70 region 4 type 2" evidence="2">
    <location>
        <begin position="104"/>
        <end position="154"/>
    </location>
</feature>
<evidence type="ECO:0000313" key="6">
    <source>
        <dbReference type="Proteomes" id="UP000183039"/>
    </source>
</evidence>
<keyword evidence="5" id="KW-1185">Reference proteome</keyword>
<dbReference type="InterPro" id="IPR013324">
    <property type="entry name" value="RNA_pol_sigma_r3/r4-like"/>
</dbReference>
<dbReference type="InterPro" id="IPR036388">
    <property type="entry name" value="WH-like_DNA-bd_sf"/>
</dbReference>
<dbReference type="Proteomes" id="UP000183039">
    <property type="component" value="Unassembled WGS sequence"/>
</dbReference>
<dbReference type="AlphaFoldDB" id="A0A0S3KB00"/>
<evidence type="ECO:0000259" key="2">
    <source>
        <dbReference type="Pfam" id="PF08281"/>
    </source>
</evidence>
<dbReference type="Proteomes" id="UP000065511">
    <property type="component" value="Chromosome"/>
</dbReference>